<keyword evidence="2" id="KW-0539">Nucleus</keyword>
<dbReference type="Pfam" id="PF23726">
    <property type="entry name" value="Beta-prop_RSE1_2nd"/>
    <property type="match status" value="1"/>
</dbReference>
<dbReference type="InterPro" id="IPR050358">
    <property type="entry name" value="RSE1/DDB1/CFT1"/>
</dbReference>
<evidence type="ECO:0000256" key="2">
    <source>
        <dbReference type="ARBA" id="ARBA00023242"/>
    </source>
</evidence>
<evidence type="ECO:0000259" key="3">
    <source>
        <dbReference type="Pfam" id="PF03178"/>
    </source>
</evidence>
<accession>A0ABR1KAI3</accession>
<dbReference type="EMBL" id="JBBPHU010000013">
    <property type="protein sequence ID" value="KAK7510980.1"/>
    <property type="molecule type" value="Genomic_DNA"/>
</dbReference>
<dbReference type="Pfam" id="PF10433">
    <property type="entry name" value="Beta-prop_RSE1_1st"/>
    <property type="match status" value="1"/>
</dbReference>
<dbReference type="InterPro" id="IPR036322">
    <property type="entry name" value="WD40_repeat_dom_sf"/>
</dbReference>
<comment type="caution">
    <text evidence="6">The sequence shown here is derived from an EMBL/GenBank/DDBJ whole genome shotgun (WGS) entry which is preliminary data.</text>
</comment>
<protein>
    <submittedName>
        <fullName evidence="6">DNA damage-binding protein 1</fullName>
    </submittedName>
</protein>
<dbReference type="InterPro" id="IPR058543">
    <property type="entry name" value="Beta-prop_RSE1/DDB1/CPSF1_2nd"/>
</dbReference>
<evidence type="ECO:0000256" key="1">
    <source>
        <dbReference type="ARBA" id="ARBA00004123"/>
    </source>
</evidence>
<comment type="subcellular location">
    <subcellularLocation>
        <location evidence="1">Nucleus</location>
    </subcellularLocation>
</comment>
<dbReference type="InterPro" id="IPR015943">
    <property type="entry name" value="WD40/YVTN_repeat-like_dom_sf"/>
</dbReference>
<sequence>MAYIAPIHRPSSIRHALKLRLLTPDEECLVVAKANRLEIFLQTDDGLSFHRAEPCYGNVTMLSKITPSQTSPDLLFVGTDRHTYFALSWNAGLKRLKTVKSYLDVADRAARDSQTGDRCLIDPTGQLMTLEIYEGIVTVIPLTERNKKKAIPDANKMGEPVPSRIEEMFVRSSTFLHRKSPETEKPLMALLYEDDEETKIRLRLRQVNFTPAAASDDTGSPDLEIIEGTKDELDLGAGHLIPVPGPHYGTLILGETSITYFNDYTKSLFKRPLEESTIFVAWEQIDSQRFLLADEFGILSLLMLLFDESGTVDGWKLEKLGETSRASVLVYLDAGHLFVGSHEGDSQVIKLAEKSIEIVQTFPNIAPILDFTIMDMGNRSGEGQGNEYSSGQARIVTGSGAFKDGSLRSVRSGVGLEDHGSIGEIGSISNIFSLKSSQGIDFDDILLVSLLDETRVFSFDSTGQVEELEEFKGLVLLESTLLARNLPGDRLLQVSSSAARITDRESSMIVSEWNAPTGRTITDVAANDTFLVVSVGGGQVIVLSTADSLKTHAEKDFGADNQIACVALPQSPDKVCIVGFWQSCTVSIISLDDLKQIQSAQLSDNGSSVPRSLLITQIFDGPQPTLFVATGDGNVVTFSVDPNTYALSNKKSTILGTQQANFRALPRGDGLYNVFATCEHPSLIYGSEGRLVYSAVTAEKATSVCPFNTEAYPGAVAIASSGELHIALVDSERTTHVQTLHVNETVRRIAYSPALKAFGLGTIKRTIRDHEEVVQGHFKLVDEVVFKELHTFDMNEYEIVESVMRAELSDGSGEVAERFVVGTAFLNEEDDKESLRGRILVFEVTEDRQLKLIAELSVKGACRCLAMVEGKIVAALIKTVVVYSFEFHTGSTPQLTKKAAFRTSTAPIDVVVSGKIIAIADLMKSVSIVEYHPGDGERNDRLTEVARHLQVSWSTALAEVKENTYLQADAEGNLTLLERDVSGVTVEDQRRLVPRGDMLLGEQVNRMRRVDVAIATDAPVIPKAFLATVEGSIYLFALITPSKIDLLLRLQAMLAEFLHEEELIPGYSKEYGTRGAPFNEYRAFRNQVRAEDEPNRFVDGDLIEQFLNLDADDQDEIVQRLRYKDVDVDSVRTMVETLKRLH</sequence>
<evidence type="ECO:0000259" key="5">
    <source>
        <dbReference type="Pfam" id="PF23726"/>
    </source>
</evidence>
<gene>
    <name evidence="6" type="ORF">IWZ03DRAFT_418324</name>
</gene>
<feature type="domain" description="RSE1/DDB1/CPSF1 second beta-propeller" evidence="5">
    <location>
        <begin position="417"/>
        <end position="727"/>
    </location>
</feature>
<evidence type="ECO:0000313" key="7">
    <source>
        <dbReference type="Proteomes" id="UP001363622"/>
    </source>
</evidence>
<dbReference type="Proteomes" id="UP001363622">
    <property type="component" value="Unassembled WGS sequence"/>
</dbReference>
<dbReference type="Pfam" id="PF03178">
    <property type="entry name" value="CPSF_A"/>
    <property type="match status" value="1"/>
</dbReference>
<evidence type="ECO:0000313" key="6">
    <source>
        <dbReference type="EMBL" id="KAK7510980.1"/>
    </source>
</evidence>
<feature type="domain" description="RSE1/DDB1/CPSF1 C-terminal" evidence="3">
    <location>
        <begin position="776"/>
        <end position="1107"/>
    </location>
</feature>
<dbReference type="PANTHER" id="PTHR10644">
    <property type="entry name" value="DNA REPAIR/RNA PROCESSING CPSF FAMILY"/>
    <property type="match status" value="1"/>
</dbReference>
<feature type="domain" description="RSE1/DDB1/CPSF1 first beta-propeller" evidence="4">
    <location>
        <begin position="12"/>
        <end position="363"/>
    </location>
</feature>
<dbReference type="InterPro" id="IPR018846">
    <property type="entry name" value="Beta-prop_RSE1/DDB1/CPSF1_1st"/>
</dbReference>
<dbReference type="Gene3D" id="1.10.150.910">
    <property type="match status" value="1"/>
</dbReference>
<reference evidence="6 7" key="1">
    <citation type="submission" date="2024-04" db="EMBL/GenBank/DDBJ databases">
        <title>Phyllosticta paracitricarpa is synonymous to the EU quarantine fungus P. citricarpa based on phylogenomic analyses.</title>
        <authorList>
            <consortium name="Lawrence Berkeley National Laboratory"/>
            <person name="Van Ingen-Buijs V.A."/>
            <person name="Van Westerhoven A.C."/>
            <person name="Haridas S."/>
            <person name="Skiadas P."/>
            <person name="Martin F."/>
            <person name="Groenewald J.Z."/>
            <person name="Crous P.W."/>
            <person name="Seidl M.F."/>
        </authorList>
    </citation>
    <scope>NUCLEOTIDE SEQUENCE [LARGE SCALE GENOMIC DNA]</scope>
    <source>
        <strain evidence="6 7">CBS 123371</strain>
    </source>
</reference>
<proteinExistence type="predicted"/>
<dbReference type="Gene3D" id="2.130.10.10">
    <property type="entry name" value="YVTN repeat-like/Quinoprotein amine dehydrogenase"/>
    <property type="match status" value="3"/>
</dbReference>
<evidence type="ECO:0000259" key="4">
    <source>
        <dbReference type="Pfam" id="PF10433"/>
    </source>
</evidence>
<name>A0ABR1KAI3_9PEZI</name>
<dbReference type="SUPFAM" id="SSF50978">
    <property type="entry name" value="WD40 repeat-like"/>
    <property type="match status" value="1"/>
</dbReference>
<keyword evidence="7" id="KW-1185">Reference proteome</keyword>
<organism evidence="6 7">
    <name type="scientific">Phyllosticta citriasiana</name>
    <dbReference type="NCBI Taxonomy" id="595635"/>
    <lineage>
        <taxon>Eukaryota</taxon>
        <taxon>Fungi</taxon>
        <taxon>Dikarya</taxon>
        <taxon>Ascomycota</taxon>
        <taxon>Pezizomycotina</taxon>
        <taxon>Dothideomycetes</taxon>
        <taxon>Dothideomycetes incertae sedis</taxon>
        <taxon>Botryosphaeriales</taxon>
        <taxon>Phyllostictaceae</taxon>
        <taxon>Phyllosticta</taxon>
    </lineage>
</organism>
<dbReference type="InterPro" id="IPR004871">
    <property type="entry name" value="RSE1/DDB1/CPSF1_C"/>
</dbReference>